<evidence type="ECO:0000256" key="7">
    <source>
        <dbReference type="SAM" id="Phobius"/>
    </source>
</evidence>
<dbReference type="InterPro" id="IPR053984">
    <property type="entry name" value="GPR128_N"/>
</dbReference>
<dbReference type="Pfam" id="PF22259">
    <property type="entry name" value="GPR128_GAIN_subdomA"/>
    <property type="match status" value="1"/>
</dbReference>
<feature type="transmembrane region" description="Helical" evidence="7">
    <location>
        <begin position="638"/>
        <end position="659"/>
    </location>
</feature>
<organism evidence="10 11">
    <name type="scientific">Labeo rohita</name>
    <name type="common">Indian major carp</name>
    <name type="synonym">Cyprinus rohita</name>
    <dbReference type="NCBI Taxonomy" id="84645"/>
    <lineage>
        <taxon>Eukaryota</taxon>
        <taxon>Metazoa</taxon>
        <taxon>Chordata</taxon>
        <taxon>Craniata</taxon>
        <taxon>Vertebrata</taxon>
        <taxon>Euteleostomi</taxon>
        <taxon>Actinopterygii</taxon>
        <taxon>Neopterygii</taxon>
        <taxon>Teleostei</taxon>
        <taxon>Ostariophysi</taxon>
        <taxon>Cypriniformes</taxon>
        <taxon>Cyprinidae</taxon>
        <taxon>Labeoninae</taxon>
        <taxon>Labeonini</taxon>
        <taxon>Labeo</taxon>
    </lineage>
</organism>
<evidence type="ECO:0000256" key="3">
    <source>
        <dbReference type="ARBA" id="ARBA00022989"/>
    </source>
</evidence>
<sequence>MMMDRSMLLLLLLIFLSAFINEGLLQLTPGHYNIITNSPTTTTPIITTTNSPTTTTPITTTTSTPTTTNSPTTTTPITTTTNSPTTTTPITTTTTPITTTTSSPTTTTPITTTTNSATTTTPTTTTLSDSTTWSPTTTTSTTSSTSATSPNPLLTTSQPTGNTCPEETVDDLTFPLTVIGQISYSIQLCPPGTPSAGNPMALAECLSSTHFHGFGGLQFLDCGLNLEAFESKVNGTLEENIYVASSVQMLTSKPEQLTSQNITSAATIINNLLSATMLNESVAESVVATISQLMYTDEDQYSEDTYDALESLTKTLEDFALKMSNINSSVLVQPNLVVQSIKLSNWTPQVQFYTVAGLSQNSPESVGQTLGADTANTASSSGRPTDLLLTIKMQNDSQKDWGNKNLSIGMVLYENDRFFNSKIFNSELDTKRRVVAASLTDKSFLDNVEFAIWPKNTSGSTSYDFACVYWDYAQRDWRTEGCVKILDPDGPRCECNHTTNFAVLVNSKASVSEHNVIPSSDLQQTVDQGPCTAITALLQYFLLSTFAWNILYAAHKRPQRSATSFPHHRHDSRLGCWLASLDKTGRFDPKRPMLWGFLLPLAVMLCFNTSLLVYFSQTICCGNPNLKSSRTTPMKKKILSSFSLAVVLGLSWVVGYFVLITHDKTLYIILSVVFCLCNTTQVR</sequence>
<comment type="subcellular location">
    <subcellularLocation>
        <location evidence="1">Membrane</location>
    </subcellularLocation>
</comment>
<feature type="region of interest" description="Disordered" evidence="6">
    <location>
        <begin position="45"/>
        <end position="163"/>
    </location>
</feature>
<dbReference type="Proteomes" id="UP000830375">
    <property type="component" value="Unassembled WGS sequence"/>
</dbReference>
<comment type="caution">
    <text evidence="10">The sequence shown here is derived from an EMBL/GenBank/DDBJ whole genome shotgun (WGS) entry which is preliminary data.</text>
</comment>
<keyword evidence="4 7" id="KW-0472">Membrane</keyword>
<evidence type="ECO:0000256" key="5">
    <source>
        <dbReference type="ARBA" id="ARBA00023157"/>
    </source>
</evidence>
<proteinExistence type="predicted"/>
<evidence type="ECO:0000313" key="11">
    <source>
        <dbReference type="Proteomes" id="UP000830375"/>
    </source>
</evidence>
<dbReference type="Pfam" id="PF22261">
    <property type="entry name" value="GPR128_GAIN_subdom_B"/>
    <property type="match status" value="1"/>
</dbReference>
<keyword evidence="2 7" id="KW-0812">Transmembrane</keyword>
<dbReference type="InterPro" id="IPR057244">
    <property type="entry name" value="GAIN_B"/>
</dbReference>
<dbReference type="InterPro" id="IPR053985">
    <property type="entry name" value="GPR128_GAIN_subdom_A"/>
</dbReference>
<evidence type="ECO:0000256" key="1">
    <source>
        <dbReference type="ARBA" id="ARBA00004370"/>
    </source>
</evidence>
<dbReference type="PANTHER" id="PTHR47767">
    <property type="entry name" value="ADHESION G PROTEIN-COUPLED RECEPTOR G7"/>
    <property type="match status" value="1"/>
</dbReference>
<evidence type="ECO:0000256" key="8">
    <source>
        <dbReference type="SAM" id="SignalP"/>
    </source>
</evidence>
<keyword evidence="8" id="KW-0732">Signal</keyword>
<evidence type="ECO:0000313" key="10">
    <source>
        <dbReference type="EMBL" id="KAI2650285.1"/>
    </source>
</evidence>
<dbReference type="InterPro" id="IPR053066">
    <property type="entry name" value="ADGR_G7"/>
</dbReference>
<dbReference type="SMART" id="SM00303">
    <property type="entry name" value="GPS"/>
    <property type="match status" value="1"/>
</dbReference>
<dbReference type="InterPro" id="IPR046338">
    <property type="entry name" value="GAIN_dom_sf"/>
</dbReference>
<feature type="domain" description="GAIN-B" evidence="9">
    <location>
        <begin position="327"/>
        <end position="511"/>
    </location>
</feature>
<keyword evidence="5" id="KW-1015">Disulfide bond</keyword>
<keyword evidence="10" id="KW-0675">Receptor</keyword>
<feature type="chain" id="PRO_5046653333" evidence="8">
    <location>
        <begin position="19"/>
        <end position="683"/>
    </location>
</feature>
<keyword evidence="3 7" id="KW-1133">Transmembrane helix</keyword>
<dbReference type="Pfam" id="PF22257">
    <property type="entry name" value="GPR128_N"/>
    <property type="match status" value="1"/>
</dbReference>
<dbReference type="PANTHER" id="PTHR47767:SF1">
    <property type="entry name" value="ADHESION G PROTEIN-COUPLED RECEPTOR G7"/>
    <property type="match status" value="1"/>
</dbReference>
<feature type="transmembrane region" description="Helical" evidence="7">
    <location>
        <begin position="665"/>
        <end position="682"/>
    </location>
</feature>
<name>A0ABQ8LHY6_LABRO</name>
<gene>
    <name evidence="10" type="ORF">H4Q32_000235</name>
</gene>
<keyword evidence="11" id="KW-1185">Reference proteome</keyword>
<dbReference type="InterPro" id="IPR000203">
    <property type="entry name" value="GPS"/>
</dbReference>
<protein>
    <submittedName>
        <fullName evidence="10">Adhesion G-protein coupled receptor G7</fullName>
    </submittedName>
</protein>
<dbReference type="Gene3D" id="1.20.1070.10">
    <property type="entry name" value="Rhodopsin 7-helix transmembrane proteins"/>
    <property type="match status" value="1"/>
</dbReference>
<feature type="signal peptide" evidence="8">
    <location>
        <begin position="1"/>
        <end position="18"/>
    </location>
</feature>
<evidence type="ECO:0000256" key="6">
    <source>
        <dbReference type="SAM" id="MobiDB-lite"/>
    </source>
</evidence>
<dbReference type="PROSITE" id="PS50221">
    <property type="entry name" value="GAIN_B"/>
    <property type="match status" value="1"/>
</dbReference>
<feature type="transmembrane region" description="Helical" evidence="7">
    <location>
        <begin position="593"/>
        <end position="617"/>
    </location>
</feature>
<evidence type="ECO:0000256" key="4">
    <source>
        <dbReference type="ARBA" id="ARBA00023136"/>
    </source>
</evidence>
<dbReference type="InterPro" id="IPR053986">
    <property type="entry name" value="GPR128_GAIN_subdom_B"/>
</dbReference>
<dbReference type="EMBL" id="JACTAM010000022">
    <property type="protein sequence ID" value="KAI2650285.1"/>
    <property type="molecule type" value="Genomic_DNA"/>
</dbReference>
<feature type="compositionally biased region" description="Low complexity" evidence="6">
    <location>
        <begin position="45"/>
        <end position="157"/>
    </location>
</feature>
<evidence type="ECO:0000256" key="2">
    <source>
        <dbReference type="ARBA" id="ARBA00022692"/>
    </source>
</evidence>
<dbReference type="Gene3D" id="2.60.220.50">
    <property type="match status" value="1"/>
</dbReference>
<dbReference type="Pfam" id="PF01825">
    <property type="entry name" value="GPS"/>
    <property type="match status" value="1"/>
</dbReference>
<evidence type="ECO:0000259" key="9">
    <source>
        <dbReference type="PROSITE" id="PS50221"/>
    </source>
</evidence>
<reference evidence="10 11" key="1">
    <citation type="submission" date="2022-01" db="EMBL/GenBank/DDBJ databases">
        <title>A high-quality chromosome-level genome assembly of rohu carp, Labeo rohita.</title>
        <authorList>
            <person name="Arick M.A. II"/>
            <person name="Hsu C.-Y."/>
            <person name="Magbanua Z."/>
            <person name="Pechanova O."/>
            <person name="Grover C."/>
            <person name="Miller E."/>
            <person name="Thrash A."/>
            <person name="Ezzel L."/>
            <person name="Alam S."/>
            <person name="Benzie J."/>
            <person name="Hamilton M."/>
            <person name="Karsi A."/>
            <person name="Lawrence M.L."/>
            <person name="Peterson D.G."/>
        </authorList>
    </citation>
    <scope>NUCLEOTIDE SEQUENCE [LARGE SCALE GENOMIC DNA]</scope>
    <source>
        <strain evidence="11">BAU-BD-2019</strain>
        <tissue evidence="10">Blood</tissue>
    </source>
</reference>
<accession>A0ABQ8LHY6</accession>